<dbReference type="InterPro" id="IPR036116">
    <property type="entry name" value="FN3_sf"/>
</dbReference>
<protein>
    <submittedName>
        <fullName evidence="6">Uncharacterized protein</fullName>
    </submittedName>
</protein>
<dbReference type="InterPro" id="IPR003961">
    <property type="entry name" value="FN3_dom"/>
</dbReference>
<dbReference type="Gene3D" id="2.60.40.10">
    <property type="entry name" value="Immunoglobulins"/>
    <property type="match status" value="5"/>
</dbReference>
<dbReference type="InterPro" id="IPR013783">
    <property type="entry name" value="Ig-like_fold"/>
</dbReference>
<feature type="domain" description="Fibronectin type-III" evidence="5">
    <location>
        <begin position="418"/>
        <end position="516"/>
    </location>
</feature>
<organism evidence="6 7">
    <name type="scientific">Candidula unifasciata</name>
    <dbReference type="NCBI Taxonomy" id="100452"/>
    <lineage>
        <taxon>Eukaryota</taxon>
        <taxon>Metazoa</taxon>
        <taxon>Spiralia</taxon>
        <taxon>Lophotrochozoa</taxon>
        <taxon>Mollusca</taxon>
        <taxon>Gastropoda</taxon>
        <taxon>Heterobranchia</taxon>
        <taxon>Euthyneura</taxon>
        <taxon>Panpulmonata</taxon>
        <taxon>Eupulmonata</taxon>
        <taxon>Stylommatophora</taxon>
        <taxon>Helicina</taxon>
        <taxon>Helicoidea</taxon>
        <taxon>Geomitridae</taxon>
        <taxon>Candidula</taxon>
    </lineage>
</organism>
<dbReference type="SMART" id="SM00409">
    <property type="entry name" value="IG"/>
    <property type="match status" value="1"/>
</dbReference>
<dbReference type="InterPro" id="IPR036179">
    <property type="entry name" value="Ig-like_dom_sf"/>
</dbReference>
<dbReference type="Pfam" id="PF00041">
    <property type="entry name" value="fn3"/>
    <property type="match status" value="2"/>
</dbReference>
<dbReference type="PANTHER" id="PTHR44170:SF6">
    <property type="entry name" value="CONTACTIN"/>
    <property type="match status" value="1"/>
</dbReference>
<dbReference type="PROSITE" id="PS50853">
    <property type="entry name" value="FN3"/>
    <property type="match status" value="3"/>
</dbReference>
<gene>
    <name evidence="6" type="ORF">CUNI_LOCUS11940</name>
</gene>
<evidence type="ECO:0000256" key="1">
    <source>
        <dbReference type="ARBA" id="ARBA00022737"/>
    </source>
</evidence>
<evidence type="ECO:0000313" key="6">
    <source>
        <dbReference type="EMBL" id="CAG5126382.1"/>
    </source>
</evidence>
<evidence type="ECO:0000259" key="5">
    <source>
        <dbReference type="PROSITE" id="PS50853"/>
    </source>
</evidence>
<keyword evidence="2" id="KW-1015">Disulfide bond</keyword>
<feature type="domain" description="Ig-like" evidence="4">
    <location>
        <begin position="1"/>
        <end position="91"/>
    </location>
</feature>
<proteinExistence type="predicted"/>
<dbReference type="SUPFAM" id="SSF49265">
    <property type="entry name" value="Fibronectin type III"/>
    <property type="match status" value="2"/>
</dbReference>
<keyword evidence="1" id="KW-0677">Repeat</keyword>
<keyword evidence="7" id="KW-1185">Reference proteome</keyword>
<dbReference type="InterPro" id="IPR007110">
    <property type="entry name" value="Ig-like_dom"/>
</dbReference>
<dbReference type="AlphaFoldDB" id="A0A8S3ZGX0"/>
<dbReference type="PANTHER" id="PTHR44170">
    <property type="entry name" value="PROTEIN SIDEKICK"/>
    <property type="match status" value="1"/>
</dbReference>
<feature type="domain" description="Fibronectin type-III" evidence="5">
    <location>
        <begin position="103"/>
        <end position="199"/>
    </location>
</feature>
<dbReference type="EMBL" id="CAJHNH020002346">
    <property type="protein sequence ID" value="CAG5126382.1"/>
    <property type="molecule type" value="Genomic_DNA"/>
</dbReference>
<dbReference type="Proteomes" id="UP000678393">
    <property type="component" value="Unassembled WGS sequence"/>
</dbReference>
<evidence type="ECO:0000256" key="3">
    <source>
        <dbReference type="SAM" id="MobiDB-lite"/>
    </source>
</evidence>
<dbReference type="SUPFAM" id="SSF48726">
    <property type="entry name" value="Immunoglobulin"/>
    <property type="match status" value="1"/>
</dbReference>
<dbReference type="InterPro" id="IPR003599">
    <property type="entry name" value="Ig_sub"/>
</dbReference>
<evidence type="ECO:0000313" key="7">
    <source>
        <dbReference type="Proteomes" id="UP000678393"/>
    </source>
</evidence>
<dbReference type="CDD" id="cd00063">
    <property type="entry name" value="FN3"/>
    <property type="match status" value="3"/>
</dbReference>
<comment type="caution">
    <text evidence="6">The sequence shown here is derived from an EMBL/GenBank/DDBJ whole genome shotgun (WGS) entry which is preliminary data.</text>
</comment>
<feature type="region of interest" description="Disordered" evidence="3">
    <location>
        <begin position="184"/>
        <end position="209"/>
    </location>
</feature>
<sequence length="537" mass="60666">YVKISEQLKNVHVEEGGQARFLCKVEIHPLDATQLVVTWRFDGHLLTSGQSRYAMQKEEGPIFILLIRNIRNTDKGMYSCIATVGVDTDVSSAHLLIKTVPDPPINVKVTSCHGNSGGLSWEPGNDNGAAILGYIVQFNTSDSPNIWNDYDEQFDSSRVAVTLQLYPWGTYSFRVKAKNILGSSKPSKSTLRMCTTPPDRPDRNPSNVRTRTDIKNTLIVEWTPMSRLYFHGPRFRYQVRWRLKGTFTWNSAYVTNPSQGFLNIETNDIYTVYELQVKAENSMGESHQPAFIYQGHSGESEPLITPTNFSLNPSYAIEPHTVHLVWDSIDPSNHLLCGKFKGFKLLYWKSSEHWARKTEIDIVLEEEVYGHSPQIKVTLSDLPAHSALRTQVAVMNSHHTGPFSEIIDFFTPEGVPSAVRELHLQAFGIAYVLLQWKPPLKPNGIILGYDIAYQQVFDMHLGQARPLLPHINNPSTLGARITGLQPAHRYRFIVWARTKQGRGEPSFVDTKTANGHRKYHDEGKDFPIALVSVAQKL</sequence>
<dbReference type="GO" id="GO:0098609">
    <property type="term" value="P:cell-cell adhesion"/>
    <property type="evidence" value="ECO:0007669"/>
    <property type="project" value="TreeGrafter"/>
</dbReference>
<feature type="compositionally biased region" description="Polar residues" evidence="3">
    <location>
        <begin position="184"/>
        <end position="193"/>
    </location>
</feature>
<feature type="non-terminal residue" evidence="6">
    <location>
        <position position="537"/>
    </location>
</feature>
<feature type="domain" description="Fibronectin type-III" evidence="5">
    <location>
        <begin position="201"/>
        <end position="308"/>
    </location>
</feature>
<reference evidence="6" key="1">
    <citation type="submission" date="2021-04" db="EMBL/GenBank/DDBJ databases">
        <authorList>
            <consortium name="Molecular Ecology Group"/>
        </authorList>
    </citation>
    <scope>NUCLEOTIDE SEQUENCE</scope>
</reference>
<accession>A0A8S3ZGX0</accession>
<evidence type="ECO:0000259" key="4">
    <source>
        <dbReference type="PROSITE" id="PS50835"/>
    </source>
</evidence>
<dbReference type="PROSITE" id="PS50835">
    <property type="entry name" value="IG_LIKE"/>
    <property type="match status" value="1"/>
</dbReference>
<evidence type="ECO:0000256" key="2">
    <source>
        <dbReference type="ARBA" id="ARBA00023157"/>
    </source>
</evidence>
<name>A0A8S3ZGX0_9EUPU</name>
<dbReference type="SMART" id="SM00060">
    <property type="entry name" value="FN3"/>
    <property type="match status" value="4"/>
</dbReference>
<dbReference type="InterPro" id="IPR013098">
    <property type="entry name" value="Ig_I-set"/>
</dbReference>
<dbReference type="Pfam" id="PF07679">
    <property type="entry name" value="I-set"/>
    <property type="match status" value="1"/>
</dbReference>
<dbReference type="OrthoDB" id="6157310at2759"/>